<keyword evidence="7" id="KW-0830">Ubiquinone</keyword>
<dbReference type="GO" id="GO:0005886">
    <property type="term" value="C:plasma membrane"/>
    <property type="evidence" value="ECO:0007669"/>
    <property type="project" value="UniProtKB-SubCell"/>
</dbReference>
<comment type="subcellular location">
    <subcellularLocation>
        <location evidence="7">Cell membrane</location>
        <topology evidence="7">Multi-pass membrane protein</topology>
    </subcellularLocation>
    <subcellularLocation>
        <location evidence="1">Membrane</location>
        <topology evidence="1">Multi-pass membrane protein</topology>
    </subcellularLocation>
</comment>
<evidence type="ECO:0000256" key="5">
    <source>
        <dbReference type="ARBA" id="ARBA00022989"/>
    </source>
</evidence>
<keyword evidence="4 7" id="KW-0812">Transmembrane</keyword>
<keyword evidence="7" id="KW-1278">Translocase</keyword>
<feature type="transmembrane region" description="Helical" evidence="7">
    <location>
        <begin position="66"/>
        <end position="87"/>
    </location>
</feature>
<evidence type="ECO:0000256" key="2">
    <source>
        <dbReference type="ARBA" id="ARBA00010519"/>
    </source>
</evidence>
<proteinExistence type="inferred from homology"/>
<feature type="transmembrane region" description="Helical" evidence="7">
    <location>
        <begin position="33"/>
        <end position="54"/>
    </location>
</feature>
<evidence type="ECO:0000256" key="3">
    <source>
        <dbReference type="ARBA" id="ARBA00022448"/>
    </source>
</evidence>
<comment type="similarity">
    <text evidence="2 7">Belongs to the complex I subunit 4L family.</text>
</comment>
<dbReference type="PANTHER" id="PTHR11434:SF16">
    <property type="entry name" value="NADH-UBIQUINONE OXIDOREDUCTASE CHAIN 4L"/>
    <property type="match status" value="1"/>
</dbReference>
<dbReference type="AlphaFoldDB" id="A0A2A4SMI8"/>
<comment type="function">
    <text evidence="7">NDH-1 shuttles electrons from NADH, via FMN and iron-sulfur (Fe-S) centers, to quinones in the respiratory chain. The immediate electron acceptor for the enzyme in this species is believed to be ubiquinone. Couples the redox reaction to proton translocation (for every two electrons transferred, four hydrogen ions are translocated across the cytoplasmic membrane), and thus conserves the redox energy in a proton gradient.</text>
</comment>
<keyword evidence="7" id="KW-1003">Cell membrane</keyword>
<evidence type="ECO:0000256" key="7">
    <source>
        <dbReference type="HAMAP-Rule" id="MF_01456"/>
    </source>
</evidence>
<keyword evidence="6 7" id="KW-0472">Membrane</keyword>
<dbReference type="Pfam" id="PF00420">
    <property type="entry name" value="Oxidored_q2"/>
    <property type="match status" value="1"/>
</dbReference>
<dbReference type="GO" id="GO:0050136">
    <property type="term" value="F:NADH dehydrogenase (quinone) (non-electrogenic) activity"/>
    <property type="evidence" value="ECO:0007669"/>
    <property type="project" value="UniProtKB-UniRule"/>
</dbReference>
<feature type="transmembrane region" description="Helical" evidence="7">
    <location>
        <begin position="6"/>
        <end position="26"/>
    </location>
</feature>
<accession>A0A2A4SMI8</accession>
<dbReference type="Proteomes" id="UP000218113">
    <property type="component" value="Unassembled WGS sequence"/>
</dbReference>
<keyword evidence="7" id="KW-0520">NAD</keyword>
<comment type="catalytic activity">
    <reaction evidence="7">
        <text>a quinone + NADH + 5 H(+)(in) = a quinol + NAD(+) + 4 H(+)(out)</text>
        <dbReference type="Rhea" id="RHEA:57888"/>
        <dbReference type="ChEBI" id="CHEBI:15378"/>
        <dbReference type="ChEBI" id="CHEBI:24646"/>
        <dbReference type="ChEBI" id="CHEBI:57540"/>
        <dbReference type="ChEBI" id="CHEBI:57945"/>
        <dbReference type="ChEBI" id="CHEBI:132124"/>
    </reaction>
</comment>
<dbReference type="EC" id="7.1.1.-" evidence="7"/>
<organism evidence="8 9">
    <name type="scientific">SAR324 cluster bacterium</name>
    <dbReference type="NCBI Taxonomy" id="2024889"/>
    <lineage>
        <taxon>Bacteria</taxon>
        <taxon>Deltaproteobacteria</taxon>
        <taxon>SAR324 cluster</taxon>
    </lineage>
</organism>
<dbReference type="GO" id="GO:0048038">
    <property type="term" value="F:quinone binding"/>
    <property type="evidence" value="ECO:0007669"/>
    <property type="project" value="UniProtKB-KW"/>
</dbReference>
<reference evidence="9" key="1">
    <citation type="submission" date="2017-08" db="EMBL/GenBank/DDBJ databases">
        <title>A dynamic microbial community with high functional redundancy inhabits the cold, oxic subseafloor aquifer.</title>
        <authorList>
            <person name="Tully B.J."/>
            <person name="Wheat C.G."/>
            <person name="Glazer B.T."/>
            <person name="Huber J.A."/>
        </authorList>
    </citation>
    <scope>NUCLEOTIDE SEQUENCE [LARGE SCALE GENOMIC DNA]</scope>
</reference>
<keyword evidence="7" id="KW-0874">Quinone</keyword>
<dbReference type="GO" id="GO:0042773">
    <property type="term" value="P:ATP synthesis coupled electron transport"/>
    <property type="evidence" value="ECO:0007669"/>
    <property type="project" value="InterPro"/>
</dbReference>
<evidence type="ECO:0000313" key="8">
    <source>
        <dbReference type="EMBL" id="PCI22324.1"/>
    </source>
</evidence>
<evidence type="ECO:0000256" key="4">
    <source>
        <dbReference type="ARBA" id="ARBA00022692"/>
    </source>
</evidence>
<keyword evidence="5 7" id="KW-1133">Transmembrane helix</keyword>
<keyword evidence="3 7" id="KW-0813">Transport</keyword>
<dbReference type="NCBIfam" id="NF004323">
    <property type="entry name" value="PRK05715.1-5"/>
    <property type="match status" value="1"/>
</dbReference>
<dbReference type="EMBL" id="NVSR01000163">
    <property type="protein sequence ID" value="PCI22324.1"/>
    <property type="molecule type" value="Genomic_DNA"/>
</dbReference>
<evidence type="ECO:0000256" key="1">
    <source>
        <dbReference type="ARBA" id="ARBA00004141"/>
    </source>
</evidence>
<dbReference type="InterPro" id="IPR039428">
    <property type="entry name" value="NUOK/Mnh_C1-like"/>
</dbReference>
<comment type="caution">
    <text evidence="8">The sequence shown here is derived from an EMBL/GenBank/DDBJ whole genome shotgun (WGS) entry which is preliminary data.</text>
</comment>
<dbReference type="PANTHER" id="PTHR11434">
    <property type="entry name" value="NADH-UBIQUINONE OXIDOREDUCTASE SUBUNIT ND4L"/>
    <property type="match status" value="1"/>
</dbReference>
<sequence>MPGFFLTFLLLSSTFVFVLGIVGLVLNRHNLIVILMSLELMLLGVNLNFIIFSIHLDDFFGQLFSLYVLSVAAAESAIGLALFTGYYKNIQGLSLACSSLGRR</sequence>
<gene>
    <name evidence="7" type="primary">nuoK</name>
    <name evidence="8" type="ORF">COB67_13470</name>
</gene>
<dbReference type="HAMAP" id="MF_01456">
    <property type="entry name" value="NDH1_NuoK"/>
    <property type="match status" value="1"/>
</dbReference>
<dbReference type="GO" id="GO:0030964">
    <property type="term" value="C:NADH dehydrogenase complex"/>
    <property type="evidence" value="ECO:0007669"/>
    <property type="project" value="TreeGrafter"/>
</dbReference>
<evidence type="ECO:0000313" key="9">
    <source>
        <dbReference type="Proteomes" id="UP000218113"/>
    </source>
</evidence>
<dbReference type="NCBIfam" id="NF004321">
    <property type="entry name" value="PRK05715.1-3"/>
    <property type="match status" value="1"/>
</dbReference>
<dbReference type="Gene3D" id="1.10.287.3510">
    <property type="match status" value="1"/>
</dbReference>
<dbReference type="NCBIfam" id="NF004320">
    <property type="entry name" value="PRK05715.1-2"/>
    <property type="match status" value="1"/>
</dbReference>
<dbReference type="InterPro" id="IPR001133">
    <property type="entry name" value="NADH_UbQ_OxRdtase_chain4L/K"/>
</dbReference>
<name>A0A2A4SMI8_9DELT</name>
<protein>
    <recommendedName>
        <fullName evidence="7">NADH-quinone oxidoreductase subunit K</fullName>
        <ecNumber evidence="7">7.1.1.-</ecNumber>
    </recommendedName>
    <alternativeName>
        <fullName evidence="7">NADH dehydrogenase I subunit K</fullName>
    </alternativeName>
    <alternativeName>
        <fullName evidence="7">NDH-1 subunit K</fullName>
    </alternativeName>
</protein>
<evidence type="ECO:0000256" key="6">
    <source>
        <dbReference type="ARBA" id="ARBA00023136"/>
    </source>
</evidence>
<comment type="subunit">
    <text evidence="7">NDH-1 is composed of 14 different subunits. Subunits NuoA, H, J, K, L, M, N constitute the membrane sector of the complex.</text>
</comment>